<dbReference type="EMBL" id="JXJN01012464">
    <property type="status" value="NOT_ANNOTATED_CDS"/>
    <property type="molecule type" value="Genomic_DNA"/>
</dbReference>
<organism evidence="1 2">
    <name type="scientific">Glossina palpalis gambiensis</name>
    <dbReference type="NCBI Taxonomy" id="67801"/>
    <lineage>
        <taxon>Eukaryota</taxon>
        <taxon>Metazoa</taxon>
        <taxon>Ecdysozoa</taxon>
        <taxon>Arthropoda</taxon>
        <taxon>Hexapoda</taxon>
        <taxon>Insecta</taxon>
        <taxon>Pterygota</taxon>
        <taxon>Neoptera</taxon>
        <taxon>Endopterygota</taxon>
        <taxon>Diptera</taxon>
        <taxon>Brachycera</taxon>
        <taxon>Muscomorpha</taxon>
        <taxon>Hippoboscoidea</taxon>
        <taxon>Glossinidae</taxon>
        <taxon>Glossina</taxon>
    </lineage>
</organism>
<reference evidence="1" key="2">
    <citation type="submission" date="2020-05" db="UniProtKB">
        <authorList>
            <consortium name="EnsemblMetazoa"/>
        </authorList>
    </citation>
    <scope>IDENTIFICATION</scope>
    <source>
        <strain evidence="1">IAEA</strain>
    </source>
</reference>
<name>A0A1B0BDF9_9MUSC</name>
<keyword evidence="2" id="KW-1185">Reference proteome</keyword>
<reference evidence="2" key="1">
    <citation type="submission" date="2015-01" db="EMBL/GenBank/DDBJ databases">
        <authorList>
            <person name="Aksoy S."/>
            <person name="Warren W."/>
            <person name="Wilson R.K."/>
        </authorList>
    </citation>
    <scope>NUCLEOTIDE SEQUENCE [LARGE SCALE GENOMIC DNA]</scope>
    <source>
        <strain evidence="2">IAEA</strain>
    </source>
</reference>
<accession>A0A1B0BDF9</accession>
<dbReference type="VEuPathDB" id="VectorBase:GPPI026541"/>
<sequence length="99" mass="11204">MSTAKIDAVPAPNECPTRTKVNVCVLRSGFLLRAFSTRFSSRNLLRLRISESKILPRIDITQIPISILIETGKIKETTANDIIDNLLANLRHLRHNIIR</sequence>
<protein>
    <submittedName>
        <fullName evidence="1">Uncharacterized protein</fullName>
    </submittedName>
</protein>
<dbReference type="Proteomes" id="UP000092460">
    <property type="component" value="Unassembled WGS sequence"/>
</dbReference>
<dbReference type="EnsemblMetazoa" id="GPPI026541-RA">
    <property type="protein sequence ID" value="GPPI026541-PA"/>
    <property type="gene ID" value="GPPI026541"/>
</dbReference>
<evidence type="ECO:0000313" key="2">
    <source>
        <dbReference type="Proteomes" id="UP000092460"/>
    </source>
</evidence>
<dbReference type="AlphaFoldDB" id="A0A1B0BDF9"/>
<proteinExistence type="predicted"/>
<evidence type="ECO:0000313" key="1">
    <source>
        <dbReference type="EnsemblMetazoa" id="GPPI026541-PA"/>
    </source>
</evidence>